<dbReference type="InterPro" id="IPR011009">
    <property type="entry name" value="Kinase-like_dom_sf"/>
</dbReference>
<dbReference type="GO" id="GO:0005886">
    <property type="term" value="C:plasma membrane"/>
    <property type="evidence" value="ECO:0007669"/>
    <property type="project" value="TreeGrafter"/>
</dbReference>
<feature type="compositionally biased region" description="Polar residues" evidence="3">
    <location>
        <begin position="8"/>
        <end position="17"/>
    </location>
</feature>
<feature type="region of interest" description="Disordered" evidence="3">
    <location>
        <begin position="1"/>
        <end position="32"/>
    </location>
</feature>
<evidence type="ECO:0000256" key="3">
    <source>
        <dbReference type="SAM" id="MobiDB-lite"/>
    </source>
</evidence>
<accession>A0A8X8W6J4</accession>
<evidence type="ECO:0000256" key="1">
    <source>
        <dbReference type="ARBA" id="ARBA00022741"/>
    </source>
</evidence>
<dbReference type="EMBL" id="PNBA02000020">
    <property type="protein sequence ID" value="KAG6388878.1"/>
    <property type="molecule type" value="Genomic_DNA"/>
</dbReference>
<reference evidence="4" key="2">
    <citation type="submission" date="2020-08" db="EMBL/GenBank/DDBJ databases">
        <title>Plant Genome Project.</title>
        <authorList>
            <person name="Zhang R.-G."/>
        </authorList>
    </citation>
    <scope>NUCLEOTIDE SEQUENCE</scope>
    <source>
        <strain evidence="4">Huo1</strain>
        <tissue evidence="4">Leaf</tissue>
    </source>
</reference>
<proteinExistence type="predicted"/>
<dbReference type="GO" id="GO:0005524">
    <property type="term" value="F:ATP binding"/>
    <property type="evidence" value="ECO:0007669"/>
    <property type="project" value="UniProtKB-KW"/>
</dbReference>
<keyword evidence="2" id="KW-0067">ATP-binding</keyword>
<organism evidence="4">
    <name type="scientific">Salvia splendens</name>
    <name type="common">Scarlet sage</name>
    <dbReference type="NCBI Taxonomy" id="180675"/>
    <lineage>
        <taxon>Eukaryota</taxon>
        <taxon>Viridiplantae</taxon>
        <taxon>Streptophyta</taxon>
        <taxon>Embryophyta</taxon>
        <taxon>Tracheophyta</taxon>
        <taxon>Spermatophyta</taxon>
        <taxon>Magnoliopsida</taxon>
        <taxon>eudicotyledons</taxon>
        <taxon>Gunneridae</taxon>
        <taxon>Pentapetalae</taxon>
        <taxon>asterids</taxon>
        <taxon>lamiids</taxon>
        <taxon>Lamiales</taxon>
        <taxon>Lamiaceae</taxon>
        <taxon>Nepetoideae</taxon>
        <taxon>Mentheae</taxon>
        <taxon>Salviinae</taxon>
        <taxon>Salvia</taxon>
        <taxon>Salvia subgen. Calosphace</taxon>
        <taxon>core Calosphace</taxon>
    </lineage>
</organism>
<evidence type="ECO:0008006" key="6">
    <source>
        <dbReference type="Google" id="ProtNLM"/>
    </source>
</evidence>
<reference evidence="4" key="1">
    <citation type="submission" date="2018-01" db="EMBL/GenBank/DDBJ databases">
        <authorList>
            <person name="Mao J.F."/>
        </authorList>
    </citation>
    <scope>NUCLEOTIDE SEQUENCE</scope>
    <source>
        <strain evidence="4">Huo1</strain>
        <tissue evidence="4">Leaf</tissue>
    </source>
</reference>
<keyword evidence="5" id="KW-1185">Reference proteome</keyword>
<dbReference type="PANTHER" id="PTHR27001">
    <property type="entry name" value="OS01G0253100 PROTEIN"/>
    <property type="match status" value="1"/>
</dbReference>
<dbReference type="Gene3D" id="1.10.510.10">
    <property type="entry name" value="Transferase(Phosphotransferase) domain 1"/>
    <property type="match status" value="1"/>
</dbReference>
<evidence type="ECO:0000313" key="5">
    <source>
        <dbReference type="Proteomes" id="UP000298416"/>
    </source>
</evidence>
<dbReference type="Proteomes" id="UP000298416">
    <property type="component" value="Unassembled WGS sequence"/>
</dbReference>
<evidence type="ECO:0000256" key="2">
    <source>
        <dbReference type="ARBA" id="ARBA00022840"/>
    </source>
</evidence>
<dbReference type="SUPFAM" id="SSF56112">
    <property type="entry name" value="Protein kinase-like (PK-like)"/>
    <property type="match status" value="1"/>
</dbReference>
<name>A0A8X8W6J4_SALSN</name>
<gene>
    <name evidence="4" type="ORF">SASPL_150314</name>
</gene>
<keyword evidence="1" id="KW-0547">Nucleotide-binding</keyword>
<protein>
    <recommendedName>
        <fullName evidence="6">Protein kinase domain-containing protein</fullName>
    </recommendedName>
</protein>
<comment type="caution">
    <text evidence="4">The sequence shown here is derived from an EMBL/GenBank/DDBJ whole genome shotgun (WGS) entry which is preliminary data.</text>
</comment>
<sequence>MEFVPTAPYTTSSTIPNHSPHVDPTRRRGLPARLRNRVPPRRLLPSRLSDSPPRKNDIYSFGVVVLELITGIEAFCPATGERMAVKATRNAVEMVDPRLRGGDEDMGEVGTMAALAAKCISETPGIRPSASKILTTMREAIPSLAFGFHKKLV</sequence>
<evidence type="ECO:0000313" key="4">
    <source>
        <dbReference type="EMBL" id="KAG6388878.1"/>
    </source>
</evidence>
<dbReference type="AlphaFoldDB" id="A0A8X8W6J4"/>
<dbReference type="PANTHER" id="PTHR27001:SF585">
    <property type="entry name" value="OS02G0648100 PROTEIN"/>
    <property type="match status" value="1"/>
</dbReference>